<proteinExistence type="predicted"/>
<organism evidence="1 2">
    <name type="scientific">Spartinivicinus marinus</name>
    <dbReference type="NCBI Taxonomy" id="2994442"/>
    <lineage>
        <taxon>Bacteria</taxon>
        <taxon>Pseudomonadati</taxon>
        <taxon>Pseudomonadota</taxon>
        <taxon>Gammaproteobacteria</taxon>
        <taxon>Oceanospirillales</taxon>
        <taxon>Zooshikellaceae</taxon>
        <taxon>Spartinivicinus</taxon>
    </lineage>
</organism>
<dbReference type="AlphaFoldDB" id="A0A853I8U0"/>
<dbReference type="SUPFAM" id="SSF46785">
    <property type="entry name" value="Winged helix' DNA-binding domain"/>
    <property type="match status" value="1"/>
</dbReference>
<evidence type="ECO:0000313" key="2">
    <source>
        <dbReference type="Proteomes" id="UP000569732"/>
    </source>
</evidence>
<dbReference type="Proteomes" id="UP000569732">
    <property type="component" value="Unassembled WGS sequence"/>
</dbReference>
<reference evidence="1 2" key="1">
    <citation type="submission" date="2020-07" db="EMBL/GenBank/DDBJ databases">
        <title>Endozoicomonas sp. nov., isolated from sediment.</title>
        <authorList>
            <person name="Gu T."/>
        </authorList>
    </citation>
    <scope>NUCLEOTIDE SEQUENCE [LARGE SCALE GENOMIC DNA]</scope>
    <source>
        <strain evidence="1 2">SM1973</strain>
    </source>
</reference>
<dbReference type="RefSeq" id="WP_180571266.1">
    <property type="nucleotide sequence ID" value="NZ_JACCKB010000071.1"/>
</dbReference>
<accession>A0A853I8U0</accession>
<dbReference type="EMBL" id="JACCKB010000071">
    <property type="protein sequence ID" value="NYZ69269.1"/>
    <property type="molecule type" value="Genomic_DNA"/>
</dbReference>
<evidence type="ECO:0008006" key="3">
    <source>
        <dbReference type="Google" id="ProtNLM"/>
    </source>
</evidence>
<keyword evidence="2" id="KW-1185">Reference proteome</keyword>
<dbReference type="InterPro" id="IPR036388">
    <property type="entry name" value="WH-like_DNA-bd_sf"/>
</dbReference>
<dbReference type="InterPro" id="IPR036390">
    <property type="entry name" value="WH_DNA-bd_sf"/>
</dbReference>
<gene>
    <name evidence="1" type="ORF">H0A36_24935</name>
</gene>
<evidence type="ECO:0000313" key="1">
    <source>
        <dbReference type="EMBL" id="NYZ69269.1"/>
    </source>
</evidence>
<comment type="caution">
    <text evidence="1">The sequence shown here is derived from an EMBL/GenBank/DDBJ whole genome shotgun (WGS) entry which is preliminary data.</text>
</comment>
<dbReference type="Gene3D" id="1.10.10.10">
    <property type="entry name" value="Winged helix-like DNA-binding domain superfamily/Winged helix DNA-binding domain"/>
    <property type="match status" value="1"/>
</dbReference>
<protein>
    <recommendedName>
        <fullName evidence="3">HTH marR-type domain-containing protein</fullName>
    </recommendedName>
</protein>
<sequence>MSEVKAASLINALQVFREIDSSLTINQLIVLLTLSKEGPLRSVDLKQKLNISHHEYADIVEPLYNGHTIRKQSNANFIESGPYADDPRQRVVFVNDDGKKVVETALEG</sequence>
<name>A0A853I8U0_9GAMM</name>